<evidence type="ECO:0000313" key="2">
    <source>
        <dbReference type="Proteomes" id="UP001419268"/>
    </source>
</evidence>
<evidence type="ECO:0000313" key="1">
    <source>
        <dbReference type="EMBL" id="KAK9157944.1"/>
    </source>
</evidence>
<reference evidence="1 2" key="1">
    <citation type="submission" date="2024-01" db="EMBL/GenBank/DDBJ databases">
        <title>Genome assemblies of Stephania.</title>
        <authorList>
            <person name="Yang L."/>
        </authorList>
    </citation>
    <scope>NUCLEOTIDE SEQUENCE [LARGE SCALE GENOMIC DNA]</scope>
    <source>
        <strain evidence="1">JXDWG</strain>
        <tissue evidence="1">Leaf</tissue>
    </source>
</reference>
<comment type="caution">
    <text evidence="1">The sequence shown here is derived from an EMBL/GenBank/DDBJ whole genome shotgun (WGS) entry which is preliminary data.</text>
</comment>
<keyword evidence="2" id="KW-1185">Reference proteome</keyword>
<name>A0AAP0PXD4_9MAGN</name>
<accession>A0AAP0PXD4</accession>
<dbReference type="Proteomes" id="UP001419268">
    <property type="component" value="Unassembled WGS sequence"/>
</dbReference>
<organism evidence="1 2">
    <name type="scientific">Stephania cephalantha</name>
    <dbReference type="NCBI Taxonomy" id="152367"/>
    <lineage>
        <taxon>Eukaryota</taxon>
        <taxon>Viridiplantae</taxon>
        <taxon>Streptophyta</taxon>
        <taxon>Embryophyta</taxon>
        <taxon>Tracheophyta</taxon>
        <taxon>Spermatophyta</taxon>
        <taxon>Magnoliopsida</taxon>
        <taxon>Ranunculales</taxon>
        <taxon>Menispermaceae</taxon>
        <taxon>Menispermoideae</taxon>
        <taxon>Cissampelideae</taxon>
        <taxon>Stephania</taxon>
    </lineage>
</organism>
<sequence length="124" mass="13328">MEVDTSIAIQEVSSINKTENIDVDEVRVSKRPAYLDTLTSSRQVLRHIPRHLVRGFASTAATIARRGRAAGSSPLGAPLLPASIPSMAVAASRPEHCTSCTFSAEEQQRLLRNGECDSGSHCLV</sequence>
<dbReference type="AlphaFoldDB" id="A0AAP0PXD4"/>
<protein>
    <submittedName>
        <fullName evidence="1">Uncharacterized protein</fullName>
    </submittedName>
</protein>
<gene>
    <name evidence="1" type="ORF">Scep_004518</name>
</gene>
<dbReference type="EMBL" id="JBBNAG010000002">
    <property type="protein sequence ID" value="KAK9157944.1"/>
    <property type="molecule type" value="Genomic_DNA"/>
</dbReference>
<proteinExistence type="predicted"/>